<proteinExistence type="predicted"/>
<dbReference type="RefSeq" id="XP_020304309.1">
    <property type="nucleotide sequence ID" value="XM_020451883.1"/>
</dbReference>
<organism evidence="2">
    <name type="scientific">Loa loa</name>
    <name type="common">Eye worm</name>
    <name type="synonym">Filaria loa</name>
    <dbReference type="NCBI Taxonomy" id="7209"/>
    <lineage>
        <taxon>Eukaryota</taxon>
        <taxon>Metazoa</taxon>
        <taxon>Ecdysozoa</taxon>
        <taxon>Nematoda</taxon>
        <taxon>Chromadorea</taxon>
        <taxon>Rhabditida</taxon>
        <taxon>Spirurina</taxon>
        <taxon>Spiruromorpha</taxon>
        <taxon>Filarioidea</taxon>
        <taxon>Onchocercidae</taxon>
        <taxon>Loa</taxon>
    </lineage>
</organism>
<dbReference type="Pfam" id="PF02886">
    <property type="entry name" value="LBP_BPI_CETP_C"/>
    <property type="match status" value="1"/>
</dbReference>
<dbReference type="AlphaFoldDB" id="A0A1S0UEM8"/>
<dbReference type="InParanoid" id="A0A1S0UEM8"/>
<dbReference type="GeneID" id="31252324"/>
<sequence>ACASDLILSTYFLGSSATNSALTLNFLGEFSPNARGGTPFAPFQLEYPVIDSGQMLDLLISDYTFNTLLYHLHRFAIFFELLPCIYGNRYL</sequence>
<dbReference type="CTD" id="31252324"/>
<feature type="domain" description="Lipid-binding serum glycoprotein C-terminal" evidence="1">
    <location>
        <begin position="22"/>
        <end position="74"/>
    </location>
</feature>
<dbReference type="InterPro" id="IPR001124">
    <property type="entry name" value="Lipid-bd_serum_glycop_C"/>
</dbReference>
<gene>
    <name evidence="2" type="ORF">LOAG_19230</name>
</gene>
<protein>
    <recommendedName>
        <fullName evidence="1">Lipid-binding serum glycoprotein C-terminal domain-containing protein</fullName>
    </recommendedName>
</protein>
<dbReference type="Gene3D" id="3.15.20.10">
    <property type="entry name" value="Bactericidal permeability-increasing protein, domain 2"/>
    <property type="match status" value="1"/>
</dbReference>
<dbReference type="SUPFAM" id="SSF55394">
    <property type="entry name" value="Bactericidal permeability-increasing protein, BPI"/>
    <property type="match status" value="1"/>
</dbReference>
<evidence type="ECO:0000313" key="2">
    <source>
        <dbReference type="EMBL" id="EJD73347.1"/>
    </source>
</evidence>
<dbReference type="InterPro" id="IPR017943">
    <property type="entry name" value="Bactericidal_perm-incr_a/b_dom"/>
</dbReference>
<feature type="non-terminal residue" evidence="2">
    <location>
        <position position="1"/>
    </location>
</feature>
<accession>A0A1S0UEM8</accession>
<dbReference type="KEGG" id="loa:LOAG_19230"/>
<name>A0A1S0UEM8_LOALO</name>
<dbReference type="PANTHER" id="PTHR10504">
    <property type="entry name" value="BACTERICIDAL PERMEABILITY-INCREASING BPI PROTEIN-RELATED"/>
    <property type="match status" value="1"/>
</dbReference>
<dbReference type="PANTHER" id="PTHR10504:SF144">
    <property type="entry name" value="BPI1 DOMAIN-CONTAINING PROTEIN"/>
    <property type="match status" value="1"/>
</dbReference>
<evidence type="ECO:0000259" key="1">
    <source>
        <dbReference type="Pfam" id="PF02886"/>
    </source>
</evidence>
<dbReference type="InterPro" id="IPR032942">
    <property type="entry name" value="BPI/LBP/Plunc"/>
</dbReference>
<dbReference type="GO" id="GO:0008289">
    <property type="term" value="F:lipid binding"/>
    <property type="evidence" value="ECO:0007669"/>
    <property type="project" value="InterPro"/>
</dbReference>
<dbReference type="OrthoDB" id="5874601at2759"/>
<reference evidence="2" key="1">
    <citation type="submission" date="2012-04" db="EMBL/GenBank/DDBJ databases">
        <title>The Genome Sequence of Loa loa.</title>
        <authorList>
            <consortium name="The Broad Institute Genome Sequencing Platform"/>
            <consortium name="Broad Institute Genome Sequencing Center for Infectious Disease"/>
            <person name="Nutman T.B."/>
            <person name="Fink D.L."/>
            <person name="Russ C."/>
            <person name="Young S."/>
            <person name="Zeng Q."/>
            <person name="Gargeya S."/>
            <person name="Alvarado L."/>
            <person name="Berlin A."/>
            <person name="Chapman S.B."/>
            <person name="Chen Z."/>
            <person name="Freedman E."/>
            <person name="Gellesch M."/>
            <person name="Goldberg J."/>
            <person name="Griggs A."/>
            <person name="Gujja S."/>
            <person name="Heilman E.R."/>
            <person name="Heiman D."/>
            <person name="Howarth C."/>
            <person name="Mehta T."/>
            <person name="Neiman D."/>
            <person name="Pearson M."/>
            <person name="Roberts A."/>
            <person name="Saif S."/>
            <person name="Shea T."/>
            <person name="Shenoy N."/>
            <person name="Sisk P."/>
            <person name="Stolte C."/>
            <person name="Sykes S."/>
            <person name="White J."/>
            <person name="Yandava C."/>
            <person name="Haas B."/>
            <person name="Henn M.R."/>
            <person name="Nusbaum C."/>
            <person name="Birren B."/>
        </authorList>
    </citation>
    <scope>NUCLEOTIDE SEQUENCE [LARGE SCALE GENOMIC DNA]</scope>
</reference>
<dbReference type="EMBL" id="JH715584">
    <property type="protein sequence ID" value="EJD73347.1"/>
    <property type="molecule type" value="Genomic_DNA"/>
</dbReference>
<dbReference type="GO" id="GO:0005615">
    <property type="term" value="C:extracellular space"/>
    <property type="evidence" value="ECO:0007669"/>
    <property type="project" value="TreeGrafter"/>
</dbReference>